<dbReference type="Proteomes" id="UP000800981">
    <property type="component" value="Unassembled WGS sequence"/>
</dbReference>
<dbReference type="Gene3D" id="1.10.287.1490">
    <property type="match status" value="1"/>
</dbReference>
<protein>
    <recommendedName>
        <fullName evidence="6">C4-type zinc ribbon domain-containing protein</fullName>
    </recommendedName>
</protein>
<dbReference type="Pfam" id="PF24481">
    <property type="entry name" value="CT398_CC"/>
    <property type="match status" value="1"/>
</dbReference>
<name>A0ABX0GRX6_9ACTN</name>
<reference evidence="4 5" key="1">
    <citation type="submission" date="2020-03" db="EMBL/GenBank/DDBJ databases">
        <title>Two novel Motilibacter sp.</title>
        <authorList>
            <person name="Liu S."/>
        </authorList>
    </citation>
    <scope>NUCLEOTIDE SEQUENCE [LARGE SCALE GENOMIC DNA]</scope>
    <source>
        <strain evidence="4 5">E257</strain>
    </source>
</reference>
<comment type="caution">
    <text evidence="4">The sequence shown here is derived from an EMBL/GenBank/DDBJ whole genome shotgun (WGS) entry which is preliminary data.</text>
</comment>
<evidence type="ECO:0000256" key="1">
    <source>
        <dbReference type="SAM" id="MobiDB-lite"/>
    </source>
</evidence>
<accession>A0ABX0GRX6</accession>
<organism evidence="4 5">
    <name type="scientific">Motilibacter deserti</name>
    <dbReference type="NCBI Taxonomy" id="2714956"/>
    <lineage>
        <taxon>Bacteria</taxon>
        <taxon>Bacillati</taxon>
        <taxon>Actinomycetota</taxon>
        <taxon>Actinomycetes</taxon>
        <taxon>Motilibacterales</taxon>
        <taxon>Motilibacteraceae</taxon>
        <taxon>Motilibacter</taxon>
    </lineage>
</organism>
<feature type="domain" description="CT398-like coiled coil hairpin" evidence="3">
    <location>
        <begin position="14"/>
        <end position="193"/>
    </location>
</feature>
<evidence type="ECO:0000259" key="3">
    <source>
        <dbReference type="Pfam" id="PF24481"/>
    </source>
</evidence>
<dbReference type="Pfam" id="PF02591">
    <property type="entry name" value="Zn_ribbon_9"/>
    <property type="match status" value="1"/>
</dbReference>
<evidence type="ECO:0008006" key="6">
    <source>
        <dbReference type="Google" id="ProtNLM"/>
    </source>
</evidence>
<dbReference type="InterPro" id="IPR052376">
    <property type="entry name" value="Oxidative_Scav/Glycosyltrans"/>
</dbReference>
<proteinExistence type="predicted"/>
<evidence type="ECO:0000313" key="4">
    <source>
        <dbReference type="EMBL" id="NHC12525.1"/>
    </source>
</evidence>
<evidence type="ECO:0000259" key="2">
    <source>
        <dbReference type="Pfam" id="PF02591"/>
    </source>
</evidence>
<gene>
    <name evidence="4" type="ORF">G9H71_01845</name>
</gene>
<feature type="compositionally biased region" description="Basic and acidic residues" evidence="1">
    <location>
        <begin position="58"/>
        <end position="88"/>
    </location>
</feature>
<feature type="domain" description="C4-type zinc ribbon" evidence="2">
    <location>
        <begin position="205"/>
        <end position="239"/>
    </location>
</feature>
<evidence type="ECO:0000313" key="5">
    <source>
        <dbReference type="Proteomes" id="UP000800981"/>
    </source>
</evidence>
<keyword evidence="5" id="KW-1185">Reference proteome</keyword>
<dbReference type="InterPro" id="IPR003743">
    <property type="entry name" value="Zf-RING_7"/>
</dbReference>
<dbReference type="InterPro" id="IPR056003">
    <property type="entry name" value="CT398_CC_hairpin"/>
</dbReference>
<sequence length="247" mass="27733">MKADPAEQLRLLDLQGLDARLDQLAHRRRTLPEHAEIEQLDRDLRRLRDLTVAAETRASDLEREQAKADADVEQVRARARRDQARLDSGRVSSPKELMDLQSELASLARRQSELEDVELAVMERAEEVQSEVERLRADAAGVEGKRAAAVGRRDAAVEEIDNEAYLTQQAREAVVRDVGGELLSLYEKVRASSAGIGAAELKQRRCQGCRLELNTVDLARFRDAPSDEVLRCEECRRILVRTAESGL</sequence>
<feature type="region of interest" description="Disordered" evidence="1">
    <location>
        <begin position="58"/>
        <end position="90"/>
    </location>
</feature>
<dbReference type="EMBL" id="JAANNP010000001">
    <property type="protein sequence ID" value="NHC12525.1"/>
    <property type="molecule type" value="Genomic_DNA"/>
</dbReference>
<dbReference type="PANTHER" id="PTHR39082">
    <property type="entry name" value="PHOSPHOLIPASE C-BETA-2-RELATED"/>
    <property type="match status" value="1"/>
</dbReference>
<dbReference type="PANTHER" id="PTHR39082:SF1">
    <property type="entry name" value="SCAVENGER RECEPTOR CLASS A MEMBER 3"/>
    <property type="match status" value="1"/>
</dbReference>